<feature type="transmembrane region" description="Helical" evidence="8">
    <location>
        <begin position="172"/>
        <end position="193"/>
    </location>
</feature>
<evidence type="ECO:0000313" key="9">
    <source>
        <dbReference type="EMBL" id="KAJ8034266.1"/>
    </source>
</evidence>
<keyword evidence="3 8" id="KW-0812">Transmembrane</keyword>
<accession>A0A9Q1BXC7</accession>
<keyword evidence="6" id="KW-0408">Iron</keyword>
<dbReference type="EMBL" id="JAIZAY010000010">
    <property type="protein sequence ID" value="KAJ8034266.1"/>
    <property type="molecule type" value="Genomic_DNA"/>
</dbReference>
<dbReference type="InterPro" id="IPR014314">
    <property type="entry name" value="Succ_DH_cytb556"/>
</dbReference>
<dbReference type="SUPFAM" id="SSF81343">
    <property type="entry name" value="Fumarate reductase respiratory complex transmembrane subunits"/>
    <property type="match status" value="1"/>
</dbReference>
<dbReference type="FunFam" id="1.20.1300.10:FF:000011">
    <property type="entry name" value="Succinate dehydrogenase cytochrome b560 subunit"/>
    <property type="match status" value="1"/>
</dbReference>
<keyword evidence="10" id="KW-1185">Reference proteome</keyword>
<dbReference type="Proteomes" id="UP001152320">
    <property type="component" value="Chromosome 10"/>
</dbReference>
<dbReference type="InterPro" id="IPR034804">
    <property type="entry name" value="SQR/QFR_C/D"/>
</dbReference>
<evidence type="ECO:0000256" key="3">
    <source>
        <dbReference type="ARBA" id="ARBA00022692"/>
    </source>
</evidence>
<dbReference type="GO" id="GO:0016020">
    <property type="term" value="C:membrane"/>
    <property type="evidence" value="ECO:0007669"/>
    <property type="project" value="UniProtKB-SubCell"/>
</dbReference>
<dbReference type="Pfam" id="PF01127">
    <property type="entry name" value="Sdh_cyt"/>
    <property type="match status" value="1"/>
</dbReference>
<protein>
    <submittedName>
        <fullName evidence="9">Succinate dehydrogenase cytochrome b560 subunit, mitochondrial</fullName>
    </submittedName>
</protein>
<evidence type="ECO:0000256" key="4">
    <source>
        <dbReference type="ARBA" id="ARBA00022723"/>
    </source>
</evidence>
<evidence type="ECO:0000256" key="8">
    <source>
        <dbReference type="SAM" id="Phobius"/>
    </source>
</evidence>
<keyword evidence="4" id="KW-0479">Metal-binding</keyword>
<dbReference type="AlphaFoldDB" id="A0A9Q1BXC7"/>
<dbReference type="Gene3D" id="1.20.5.540">
    <property type="entry name" value="Single helix bin"/>
    <property type="match status" value="1"/>
</dbReference>
<dbReference type="GO" id="GO:0006099">
    <property type="term" value="P:tricarboxylic acid cycle"/>
    <property type="evidence" value="ECO:0007669"/>
    <property type="project" value="InterPro"/>
</dbReference>
<evidence type="ECO:0000256" key="5">
    <source>
        <dbReference type="ARBA" id="ARBA00022989"/>
    </source>
</evidence>
<evidence type="ECO:0000256" key="2">
    <source>
        <dbReference type="ARBA" id="ARBA00022617"/>
    </source>
</evidence>
<evidence type="ECO:0000256" key="6">
    <source>
        <dbReference type="ARBA" id="ARBA00023004"/>
    </source>
</evidence>
<dbReference type="GO" id="GO:0046872">
    <property type="term" value="F:metal ion binding"/>
    <property type="evidence" value="ECO:0007669"/>
    <property type="project" value="UniProtKB-KW"/>
</dbReference>
<keyword evidence="5 8" id="KW-1133">Transmembrane helix</keyword>
<dbReference type="GO" id="GO:0005739">
    <property type="term" value="C:mitochondrion"/>
    <property type="evidence" value="ECO:0007669"/>
    <property type="project" value="GOC"/>
</dbReference>
<comment type="subcellular location">
    <subcellularLocation>
        <location evidence="1">Membrane</location>
        <topology evidence="1">Multi-pass membrane protein</topology>
    </subcellularLocation>
</comment>
<dbReference type="InterPro" id="IPR000701">
    <property type="entry name" value="SuccDH_FuR_B_TM-su"/>
</dbReference>
<evidence type="ECO:0000256" key="7">
    <source>
        <dbReference type="ARBA" id="ARBA00023136"/>
    </source>
</evidence>
<dbReference type="InterPro" id="IPR018495">
    <property type="entry name" value="Succ_DH_cyt_bsu_CS"/>
</dbReference>
<proteinExistence type="predicted"/>
<dbReference type="PANTHER" id="PTHR10978:SF5">
    <property type="entry name" value="SUCCINATE DEHYDROGENASE CYTOCHROME B560 SUBUNIT, MITOCHONDRIAL"/>
    <property type="match status" value="1"/>
</dbReference>
<dbReference type="GO" id="GO:0006121">
    <property type="term" value="P:mitochondrial electron transport, succinate to ubiquinone"/>
    <property type="evidence" value="ECO:0007669"/>
    <property type="project" value="UniProtKB-ARBA"/>
</dbReference>
<evidence type="ECO:0000256" key="1">
    <source>
        <dbReference type="ARBA" id="ARBA00004141"/>
    </source>
</evidence>
<keyword evidence="2" id="KW-0349">Heme</keyword>
<dbReference type="GO" id="GO:0009055">
    <property type="term" value="F:electron transfer activity"/>
    <property type="evidence" value="ECO:0007669"/>
    <property type="project" value="InterPro"/>
</dbReference>
<dbReference type="OrthoDB" id="588261at2759"/>
<keyword evidence="7 8" id="KW-0472">Membrane</keyword>
<comment type="caution">
    <text evidence="9">The sequence shown here is derived from an EMBL/GenBank/DDBJ whole genome shotgun (WGS) entry which is preliminary data.</text>
</comment>
<dbReference type="Gene3D" id="1.20.1300.10">
    <property type="entry name" value="Fumarate reductase/succinate dehydrogenase, transmembrane subunit"/>
    <property type="match status" value="1"/>
</dbReference>
<dbReference type="PROSITE" id="PS01001">
    <property type="entry name" value="SDH_CYT_2"/>
    <property type="match status" value="1"/>
</dbReference>
<name>A0A9Q1BXC7_HOLLE</name>
<dbReference type="CDD" id="cd03499">
    <property type="entry name" value="SQR_TypeC_SdhC"/>
    <property type="match status" value="1"/>
</dbReference>
<sequence length="194" mass="21193">MVYNFLANAVTTSSANSHNLKPDSAMALIGRGLSRSQQLLVYTRPCLLSCTRVTMATTAQEEQKQFWDKNKTLKRPMSPHLTIYKPQLTSMLSITNRATGVALTGILSAFALTISVLPSDFATYLAMVQSWSVGPALIGLTKLAIAWPFCYHTLNGIRHLVWDMGYGLDLKSVYTSGWFVLGLSILTGVGIAAM</sequence>
<feature type="transmembrane region" description="Helical" evidence="8">
    <location>
        <begin position="98"/>
        <end position="118"/>
    </location>
</feature>
<dbReference type="PANTHER" id="PTHR10978">
    <property type="entry name" value="SUCCINATE DEHYDROGENASE CYTOCHROME B560 SUBUNIT"/>
    <property type="match status" value="1"/>
</dbReference>
<reference evidence="9" key="1">
    <citation type="submission" date="2021-10" db="EMBL/GenBank/DDBJ databases">
        <title>Tropical sea cucumber genome reveals ecological adaptation and Cuvierian tubules defense mechanism.</title>
        <authorList>
            <person name="Chen T."/>
        </authorList>
    </citation>
    <scope>NUCLEOTIDE SEQUENCE</scope>
    <source>
        <strain evidence="9">Nanhai2018</strain>
        <tissue evidence="9">Muscle</tissue>
    </source>
</reference>
<gene>
    <name evidence="9" type="ORF">HOLleu_21031</name>
</gene>
<evidence type="ECO:0000313" key="10">
    <source>
        <dbReference type="Proteomes" id="UP001152320"/>
    </source>
</evidence>
<feature type="transmembrane region" description="Helical" evidence="8">
    <location>
        <begin position="130"/>
        <end position="151"/>
    </location>
</feature>
<organism evidence="9 10">
    <name type="scientific">Holothuria leucospilota</name>
    <name type="common">Black long sea cucumber</name>
    <name type="synonym">Mertensiothuria leucospilota</name>
    <dbReference type="NCBI Taxonomy" id="206669"/>
    <lineage>
        <taxon>Eukaryota</taxon>
        <taxon>Metazoa</taxon>
        <taxon>Echinodermata</taxon>
        <taxon>Eleutherozoa</taxon>
        <taxon>Echinozoa</taxon>
        <taxon>Holothuroidea</taxon>
        <taxon>Aspidochirotacea</taxon>
        <taxon>Aspidochirotida</taxon>
        <taxon>Holothuriidae</taxon>
        <taxon>Holothuria</taxon>
    </lineage>
</organism>
<dbReference type="NCBIfam" id="TIGR02970">
    <property type="entry name" value="succ_dehyd_cytB"/>
    <property type="match status" value="1"/>
</dbReference>